<dbReference type="AlphaFoldDB" id="A0AA39N7K2"/>
<evidence type="ECO:0000256" key="9">
    <source>
        <dbReference type="PIRSR" id="PIRSR000137-2"/>
    </source>
</evidence>
<evidence type="ECO:0000256" key="6">
    <source>
        <dbReference type="ARBA" id="ARBA00023002"/>
    </source>
</evidence>
<feature type="active site" description="Proton acceptor" evidence="8">
    <location>
        <position position="567"/>
    </location>
</feature>
<keyword evidence="7" id="KW-0325">Glycoprotein</keyword>
<feature type="active site" description="Proton donor" evidence="8">
    <location>
        <position position="523"/>
    </location>
</feature>
<evidence type="ECO:0000256" key="2">
    <source>
        <dbReference type="ARBA" id="ARBA00010790"/>
    </source>
</evidence>
<dbReference type="InterPro" id="IPR007867">
    <property type="entry name" value="GMC_OxRtase_C"/>
</dbReference>
<protein>
    <submittedName>
        <fullName evidence="12">Alcohol oxidase</fullName>
    </submittedName>
</protein>
<keyword evidence="13" id="KW-1185">Reference proteome</keyword>
<dbReference type="Gene3D" id="3.50.50.60">
    <property type="entry name" value="FAD/NAD(P)-binding domain"/>
    <property type="match status" value="1"/>
</dbReference>
<dbReference type="GO" id="GO:0016614">
    <property type="term" value="F:oxidoreductase activity, acting on CH-OH group of donors"/>
    <property type="evidence" value="ECO:0007669"/>
    <property type="project" value="InterPro"/>
</dbReference>
<gene>
    <name evidence="12" type="ORF">EV420DRAFT_1532376</name>
</gene>
<comment type="cofactor">
    <cofactor evidence="1 9">
        <name>FAD</name>
        <dbReference type="ChEBI" id="CHEBI:57692"/>
    </cofactor>
</comment>
<evidence type="ECO:0000313" key="12">
    <source>
        <dbReference type="EMBL" id="KAK0460486.1"/>
    </source>
</evidence>
<proteinExistence type="inferred from homology"/>
<evidence type="ECO:0000256" key="4">
    <source>
        <dbReference type="ARBA" id="ARBA00022729"/>
    </source>
</evidence>
<dbReference type="InterPro" id="IPR036188">
    <property type="entry name" value="FAD/NAD-bd_sf"/>
</dbReference>
<keyword evidence="6" id="KW-0560">Oxidoreductase</keyword>
<evidence type="ECO:0000256" key="1">
    <source>
        <dbReference type="ARBA" id="ARBA00001974"/>
    </source>
</evidence>
<keyword evidence="4 10" id="KW-0732">Signal</keyword>
<comment type="caution">
    <text evidence="12">The sequence shown here is derived from an EMBL/GenBank/DDBJ whole genome shotgun (WGS) entry which is preliminary data.</text>
</comment>
<evidence type="ECO:0000256" key="8">
    <source>
        <dbReference type="PIRSR" id="PIRSR000137-1"/>
    </source>
</evidence>
<dbReference type="Proteomes" id="UP001175211">
    <property type="component" value="Unassembled WGS sequence"/>
</dbReference>
<keyword evidence="3" id="KW-0285">Flavoprotein</keyword>
<evidence type="ECO:0000256" key="3">
    <source>
        <dbReference type="ARBA" id="ARBA00022630"/>
    </source>
</evidence>
<keyword evidence="5 9" id="KW-0274">FAD</keyword>
<accession>A0AA39N7K2</accession>
<evidence type="ECO:0000256" key="5">
    <source>
        <dbReference type="ARBA" id="ARBA00022827"/>
    </source>
</evidence>
<reference evidence="12" key="1">
    <citation type="submission" date="2023-06" db="EMBL/GenBank/DDBJ databases">
        <authorList>
            <consortium name="Lawrence Berkeley National Laboratory"/>
            <person name="Ahrendt S."/>
            <person name="Sahu N."/>
            <person name="Indic B."/>
            <person name="Wong-Bajracharya J."/>
            <person name="Merenyi Z."/>
            <person name="Ke H.-M."/>
            <person name="Monk M."/>
            <person name="Kocsube S."/>
            <person name="Drula E."/>
            <person name="Lipzen A."/>
            <person name="Balint B."/>
            <person name="Henrissat B."/>
            <person name="Andreopoulos B."/>
            <person name="Martin F.M."/>
            <person name="Harder C.B."/>
            <person name="Rigling D."/>
            <person name="Ford K.L."/>
            <person name="Foster G.D."/>
            <person name="Pangilinan J."/>
            <person name="Papanicolaou A."/>
            <person name="Barry K."/>
            <person name="LaButti K."/>
            <person name="Viragh M."/>
            <person name="Koriabine M."/>
            <person name="Yan M."/>
            <person name="Riley R."/>
            <person name="Champramary S."/>
            <person name="Plett K.L."/>
            <person name="Tsai I.J."/>
            <person name="Slot J."/>
            <person name="Sipos G."/>
            <person name="Plett J."/>
            <person name="Nagy L.G."/>
            <person name="Grigoriev I.V."/>
        </authorList>
    </citation>
    <scope>NUCLEOTIDE SEQUENCE</scope>
    <source>
        <strain evidence="12">CCBAS 213</strain>
    </source>
</reference>
<dbReference type="GO" id="GO:0050660">
    <property type="term" value="F:flavin adenine dinucleotide binding"/>
    <property type="evidence" value="ECO:0007669"/>
    <property type="project" value="InterPro"/>
</dbReference>
<evidence type="ECO:0000256" key="7">
    <source>
        <dbReference type="ARBA" id="ARBA00023180"/>
    </source>
</evidence>
<dbReference type="PANTHER" id="PTHR11552:SF201">
    <property type="entry name" value="GLUCOSE-METHANOL-CHOLINE OXIDOREDUCTASE N-TERMINAL DOMAIN-CONTAINING PROTEIN"/>
    <property type="match status" value="1"/>
</dbReference>
<dbReference type="SUPFAM" id="SSF54373">
    <property type="entry name" value="FAD-linked reductases, C-terminal domain"/>
    <property type="match status" value="1"/>
</dbReference>
<dbReference type="Pfam" id="PF05199">
    <property type="entry name" value="GMC_oxred_C"/>
    <property type="match status" value="1"/>
</dbReference>
<name>A0AA39N7K2_ARMTA</name>
<dbReference type="EMBL" id="JAUEPS010000012">
    <property type="protein sequence ID" value="KAK0460486.1"/>
    <property type="molecule type" value="Genomic_DNA"/>
</dbReference>
<dbReference type="SUPFAM" id="SSF51905">
    <property type="entry name" value="FAD/NAD(P)-binding domain"/>
    <property type="match status" value="1"/>
</dbReference>
<dbReference type="PROSITE" id="PS00624">
    <property type="entry name" value="GMC_OXRED_2"/>
    <property type="match status" value="1"/>
</dbReference>
<dbReference type="Pfam" id="PF00732">
    <property type="entry name" value="GMC_oxred_N"/>
    <property type="match status" value="1"/>
</dbReference>
<evidence type="ECO:0000256" key="10">
    <source>
        <dbReference type="SAM" id="SignalP"/>
    </source>
</evidence>
<feature type="binding site" evidence="9">
    <location>
        <position position="261"/>
    </location>
    <ligand>
        <name>FAD</name>
        <dbReference type="ChEBI" id="CHEBI:57692"/>
    </ligand>
</feature>
<feature type="chain" id="PRO_5041293816" evidence="10">
    <location>
        <begin position="19"/>
        <end position="586"/>
    </location>
</feature>
<dbReference type="PIRSF" id="PIRSF000137">
    <property type="entry name" value="Alcohol_oxidase"/>
    <property type="match status" value="1"/>
</dbReference>
<dbReference type="InterPro" id="IPR012132">
    <property type="entry name" value="GMC_OxRdtase"/>
</dbReference>
<evidence type="ECO:0000313" key="13">
    <source>
        <dbReference type="Proteomes" id="UP001175211"/>
    </source>
</evidence>
<dbReference type="PANTHER" id="PTHR11552">
    <property type="entry name" value="GLUCOSE-METHANOL-CHOLINE GMC OXIDOREDUCTASE"/>
    <property type="match status" value="1"/>
</dbReference>
<comment type="similarity">
    <text evidence="2">Belongs to the GMC oxidoreductase family.</text>
</comment>
<sequence length="586" mass="63620">MDVLLLSLLFLCSTGVQGAIYEQFEELLTLDFDYIVVGGGTAGNVLANRLTEDPDISVLVLEAGGSTSDVLLSQVPFFCPEVTPETSLDWNYTTTAQPGLNGRSISFPRGYGLGGSSAVNYLLYTRGSSQDYDRYAQISGDPGWGWEALQPYFRKNERFVVPADYHKTSEEYDPEVHGFDGVNSVSLPGYPRGTDGRVIQATEELADEFPFNLDYNSGYQLGIGWTPATIGNGTRSSSQTSYLGPQYIGRPNLHVLIHAHVTRILPSNTRTSTVPTFNSVEFTQDYGETTHILTPPNLKEIILSAGSIGSPHILLNSGIGSRPSLAALGIRPILHLPDVGKNLTDHPWFAINFLVNSTDTLENVYFRNATFQVEALAEWQVNRTGFLAGSVASQVGFLRIPSEEGVVEGEPCAGNETGHYELLFSNGLIRGPVPDTGNYFSITTVVLCPLSRGSVSINSTNPLQPPLINPNYLAHQQDLATMQHAITRAQKFLTAPVWEDYILGIATNTTEDDIRNSVGSIFHPIGTASMSPPDADWGVVDPDLKLKGVRGVRVVDASVLPFLPAAHTQVAVYVIAERAADLIRKG</sequence>
<feature type="domain" description="Glucose-methanol-choline oxidoreductase N-terminal" evidence="11">
    <location>
        <begin position="306"/>
        <end position="320"/>
    </location>
</feature>
<dbReference type="InterPro" id="IPR000172">
    <property type="entry name" value="GMC_OxRdtase_N"/>
</dbReference>
<dbReference type="RefSeq" id="XP_060332525.1">
    <property type="nucleotide sequence ID" value="XM_060472724.1"/>
</dbReference>
<dbReference type="Gene3D" id="3.30.560.10">
    <property type="entry name" value="Glucose Oxidase, domain 3"/>
    <property type="match status" value="1"/>
</dbReference>
<feature type="signal peptide" evidence="10">
    <location>
        <begin position="1"/>
        <end position="18"/>
    </location>
</feature>
<organism evidence="12 13">
    <name type="scientific">Armillaria tabescens</name>
    <name type="common">Ringless honey mushroom</name>
    <name type="synonym">Agaricus tabescens</name>
    <dbReference type="NCBI Taxonomy" id="1929756"/>
    <lineage>
        <taxon>Eukaryota</taxon>
        <taxon>Fungi</taxon>
        <taxon>Dikarya</taxon>
        <taxon>Basidiomycota</taxon>
        <taxon>Agaricomycotina</taxon>
        <taxon>Agaricomycetes</taxon>
        <taxon>Agaricomycetidae</taxon>
        <taxon>Agaricales</taxon>
        <taxon>Marasmiineae</taxon>
        <taxon>Physalacriaceae</taxon>
        <taxon>Desarmillaria</taxon>
    </lineage>
</organism>
<dbReference type="GeneID" id="85356272"/>
<evidence type="ECO:0000259" key="11">
    <source>
        <dbReference type="PROSITE" id="PS00624"/>
    </source>
</evidence>